<dbReference type="InterPro" id="IPR001810">
    <property type="entry name" value="F-box_dom"/>
</dbReference>
<dbReference type="SUPFAM" id="SSF81383">
    <property type="entry name" value="F-box domain"/>
    <property type="match status" value="1"/>
</dbReference>
<dbReference type="GeneID" id="127748785"/>
<proteinExistence type="predicted"/>
<feature type="domain" description="F-box" evidence="1">
    <location>
        <begin position="2"/>
        <end position="43"/>
    </location>
</feature>
<evidence type="ECO:0000313" key="3">
    <source>
        <dbReference type="RefSeq" id="XP_052119616.1"/>
    </source>
</evidence>
<dbReference type="InterPro" id="IPR036047">
    <property type="entry name" value="F-box-like_dom_sf"/>
</dbReference>
<evidence type="ECO:0000259" key="1">
    <source>
        <dbReference type="Pfam" id="PF12937"/>
    </source>
</evidence>
<dbReference type="KEGG" id="foc:127748785"/>
<reference evidence="3" key="1">
    <citation type="submission" date="2025-08" db="UniProtKB">
        <authorList>
            <consortium name="RefSeq"/>
        </authorList>
    </citation>
    <scope>IDENTIFICATION</scope>
    <source>
        <tissue evidence="3">Whole organism</tissue>
    </source>
</reference>
<dbReference type="Pfam" id="PF12937">
    <property type="entry name" value="F-box-like"/>
    <property type="match status" value="1"/>
</dbReference>
<name>A0A9C6TSE4_FRAOC</name>
<organism evidence="2 3">
    <name type="scientific">Frankliniella occidentalis</name>
    <name type="common">Western flower thrips</name>
    <name type="synonym">Euthrips occidentalis</name>
    <dbReference type="NCBI Taxonomy" id="133901"/>
    <lineage>
        <taxon>Eukaryota</taxon>
        <taxon>Metazoa</taxon>
        <taxon>Ecdysozoa</taxon>
        <taxon>Arthropoda</taxon>
        <taxon>Hexapoda</taxon>
        <taxon>Insecta</taxon>
        <taxon>Pterygota</taxon>
        <taxon>Neoptera</taxon>
        <taxon>Paraneoptera</taxon>
        <taxon>Thysanoptera</taxon>
        <taxon>Terebrantia</taxon>
        <taxon>Thripoidea</taxon>
        <taxon>Thripidae</taxon>
        <taxon>Frankliniella</taxon>
    </lineage>
</organism>
<dbReference type="RefSeq" id="XP_052119616.1">
    <property type="nucleotide sequence ID" value="XM_052263656.1"/>
</dbReference>
<dbReference type="AlphaFoldDB" id="A0A9C6TSE4"/>
<dbReference type="InterPro" id="IPR032675">
    <property type="entry name" value="LRR_dom_sf"/>
</dbReference>
<sequence>MEQLPDDVLVRTMKKFLGVEDVIGCRLVCKRFAALALHPDVWRGRQIYSISHRKHFEAVLHLAPCLKSFTTDMARTLITTRCAIKNLGLRVEKEDFNAAEHALVVRNQEALGRLRNLHIACYSEVTGGDALLRTLAMCCGLETLKISTCVPRTLRPVVHGTLSASLRKFNCELIPNSASFVNTILAAHSSTLEDVDLGVGPESWFLSYNEWNSDETMRLLAGIPKLRRLVSSVLPGLENVAVAARETLQSLVFAFVAKDQPAVAEAARALRKANKLDMVYLTFVDDGTDHSRPDSCGEVIEAIASPFVDYLGLRNRPPIESLARKLVGLPALSLLGMFDTPLDDELDKLLLAITPYTAPALRRLRLEEEVGGNKCTHAWMHRDAVITALSANPLLHILVEFNKMCKKDECPVCASGCHQGEDQVDWEDKCELHLFSHDLGKCPVPKDHEWNTNEIKMP</sequence>
<dbReference type="Proteomes" id="UP000504606">
    <property type="component" value="Unplaced"/>
</dbReference>
<evidence type="ECO:0000313" key="2">
    <source>
        <dbReference type="Proteomes" id="UP000504606"/>
    </source>
</evidence>
<gene>
    <name evidence="3" type="primary">LOC127748785</name>
</gene>
<accession>A0A9C6TSE4</accession>
<protein>
    <submittedName>
        <fullName evidence="3">Uncharacterized protein LOC127748785</fullName>
    </submittedName>
</protein>
<dbReference type="OrthoDB" id="10257471at2759"/>
<dbReference type="Gene3D" id="3.80.10.10">
    <property type="entry name" value="Ribonuclease Inhibitor"/>
    <property type="match status" value="1"/>
</dbReference>
<keyword evidence="2" id="KW-1185">Reference proteome</keyword>